<reference evidence="2" key="1">
    <citation type="journal article" date="2015" name="Nature">
        <title>Complex archaea that bridge the gap between prokaryotes and eukaryotes.</title>
        <authorList>
            <person name="Spang A."/>
            <person name="Saw J.H."/>
            <person name="Jorgensen S.L."/>
            <person name="Zaremba-Niedzwiedzka K."/>
            <person name="Martijn J."/>
            <person name="Lind A.E."/>
            <person name="van Eijk R."/>
            <person name="Schleper C."/>
            <person name="Guy L."/>
            <person name="Ettema T.J."/>
        </authorList>
    </citation>
    <scope>NUCLEOTIDE SEQUENCE</scope>
</reference>
<gene>
    <name evidence="2" type="ORF">LCGC14_1043040</name>
</gene>
<proteinExistence type="predicted"/>
<protein>
    <submittedName>
        <fullName evidence="2">Uncharacterized protein</fullName>
    </submittedName>
</protein>
<comment type="caution">
    <text evidence="2">The sequence shown here is derived from an EMBL/GenBank/DDBJ whole genome shotgun (WGS) entry which is preliminary data.</text>
</comment>
<dbReference type="EMBL" id="LAZR01004306">
    <property type="protein sequence ID" value="KKN09796.1"/>
    <property type="molecule type" value="Genomic_DNA"/>
</dbReference>
<accession>A0A0F9Q9F9</accession>
<name>A0A0F9Q9F9_9ZZZZ</name>
<feature type="compositionally biased region" description="Basic and acidic residues" evidence="1">
    <location>
        <begin position="89"/>
        <end position="98"/>
    </location>
</feature>
<sequence>MRPPGFGLDIEFVVMTGGGSEMDLHHHGGERVYGCVGVDVACLLGMVRAVLVLDPDAEVKIRGCTCGSCTRARVDQEFGEGATPYPEKLPPEELHLGEGDPFSCDCETRL</sequence>
<organism evidence="2">
    <name type="scientific">marine sediment metagenome</name>
    <dbReference type="NCBI Taxonomy" id="412755"/>
    <lineage>
        <taxon>unclassified sequences</taxon>
        <taxon>metagenomes</taxon>
        <taxon>ecological metagenomes</taxon>
    </lineage>
</organism>
<feature type="region of interest" description="Disordered" evidence="1">
    <location>
        <begin position="80"/>
        <end position="100"/>
    </location>
</feature>
<evidence type="ECO:0000256" key="1">
    <source>
        <dbReference type="SAM" id="MobiDB-lite"/>
    </source>
</evidence>
<dbReference type="AlphaFoldDB" id="A0A0F9Q9F9"/>
<evidence type="ECO:0000313" key="2">
    <source>
        <dbReference type="EMBL" id="KKN09796.1"/>
    </source>
</evidence>